<dbReference type="AlphaFoldDB" id="A0AAE0G9L6"/>
<accession>A0AAE0G9L6</accession>
<dbReference type="EMBL" id="LGRX02008181">
    <property type="protein sequence ID" value="KAK3273870.1"/>
    <property type="molecule type" value="Genomic_DNA"/>
</dbReference>
<dbReference type="GO" id="GO:0005930">
    <property type="term" value="C:axoneme"/>
    <property type="evidence" value="ECO:0007669"/>
    <property type="project" value="UniProtKB-SubCell"/>
</dbReference>
<evidence type="ECO:0000256" key="1">
    <source>
        <dbReference type="ARBA" id="ARBA00004430"/>
    </source>
</evidence>
<reference evidence="2 3" key="1">
    <citation type="journal article" date="2015" name="Genome Biol. Evol.">
        <title>Comparative Genomics of a Bacterivorous Green Alga Reveals Evolutionary Causalities and Consequences of Phago-Mixotrophic Mode of Nutrition.</title>
        <authorList>
            <person name="Burns J.A."/>
            <person name="Paasch A."/>
            <person name="Narechania A."/>
            <person name="Kim E."/>
        </authorList>
    </citation>
    <scope>NUCLEOTIDE SEQUENCE [LARGE SCALE GENOMIC DNA]</scope>
    <source>
        <strain evidence="2 3">PLY_AMNH</strain>
    </source>
</reference>
<dbReference type="InterPro" id="IPR001611">
    <property type="entry name" value="Leu-rich_rpt"/>
</dbReference>
<protein>
    <submittedName>
        <fullName evidence="2">Uncharacterized protein</fullName>
    </submittedName>
</protein>
<proteinExistence type="predicted"/>
<dbReference type="Proteomes" id="UP001190700">
    <property type="component" value="Unassembled WGS sequence"/>
</dbReference>
<sequence>MANSPVEAFSCELLPDVVLARGIFWRVEFTRRRLVLPLVCRHWRRVLRMRDAWAPPACTAHSKKEDDDEILWGRPTLYWHRSSWHGAVRINPLWEFVCLTLGSHLNEDAVTEHFHVRQRLRILEEGRCDNVEPRSTLWGDLLADRRPQEVCLLLGHQAVRELREGLPPLHLCARRALAWLNDRVGNPNDTGTGIRALELVGCPAVRLGIEDLTTAQASRVYQEVPELLEHLEVPFDDGGRVRHWEGIQLHEDPRGWGAFGCGLHASLLLGLHAQCLRALRVHSCAYAATRAFFLVVCSLRNLTTLDFELTRALPQDEAAQLAHLRALRSLTLRGRPYSVEGGRQPSVGGPVALPQAWGALRELHTLVLYGCNCFADADALEGPFRETQGGDHASLPALRTFRLVECSRDLAGFGARFDAFDEELSNMREQRGRYGAAFAGFRAVELRRRQSECVAEFLVARKLTVPTGVTSHPRLRALTLWSVAAGEYDILGELDAPHLERLEVGSDEEHRWSTTVYDEAGKVVEKEERWPTLRLGAGMRRQLKTLQVNQPGRTYGQAHEAPYASGVVMDSDPTFWQRWLGISQRIIVPDIPGLDGCPSASELDRKQLRSVVDKAVSVTVDHQLPGLQHEEAVVDSSEDALPDDAEPSAVAAADSSGSGALVVATLAPWRPFLFLTDLIIGEFCVNVLPPEVLMCPLWRLDMTLNMLRVHGAPRRGECAGDVFQARHSLRLLNLSSNYLETIPGFVLDMRALEVIHLGENPLLFGSGINGGELGGRCLEDLTLLREVCHESMSAGSTMKVIMCECAAMEDVEDSGPRTVYHSTQEGQDRLYAALHDLNHFKETSGGQFQIMMNDDEELDERFHFSRSAKNSL</sequence>
<keyword evidence="3" id="KW-1185">Reference proteome</keyword>
<gene>
    <name evidence="2" type="ORF">CYMTET_17915</name>
</gene>
<name>A0AAE0G9L6_9CHLO</name>
<comment type="caution">
    <text evidence="2">The sequence shown here is derived from an EMBL/GenBank/DDBJ whole genome shotgun (WGS) entry which is preliminary data.</text>
</comment>
<comment type="subcellular location">
    <subcellularLocation>
        <location evidence="1">Cytoplasm</location>
        <location evidence="1">Cytoskeleton</location>
        <location evidence="1">Cilium axoneme</location>
    </subcellularLocation>
</comment>
<dbReference type="InterPro" id="IPR032675">
    <property type="entry name" value="LRR_dom_sf"/>
</dbReference>
<dbReference type="SUPFAM" id="SSF52058">
    <property type="entry name" value="L domain-like"/>
    <property type="match status" value="1"/>
</dbReference>
<organism evidence="2 3">
    <name type="scientific">Cymbomonas tetramitiformis</name>
    <dbReference type="NCBI Taxonomy" id="36881"/>
    <lineage>
        <taxon>Eukaryota</taxon>
        <taxon>Viridiplantae</taxon>
        <taxon>Chlorophyta</taxon>
        <taxon>Pyramimonadophyceae</taxon>
        <taxon>Pyramimonadales</taxon>
        <taxon>Pyramimonadaceae</taxon>
        <taxon>Cymbomonas</taxon>
    </lineage>
</organism>
<dbReference type="PROSITE" id="PS51450">
    <property type="entry name" value="LRR"/>
    <property type="match status" value="1"/>
</dbReference>
<evidence type="ECO:0000313" key="3">
    <source>
        <dbReference type="Proteomes" id="UP001190700"/>
    </source>
</evidence>
<evidence type="ECO:0000313" key="2">
    <source>
        <dbReference type="EMBL" id="KAK3273870.1"/>
    </source>
</evidence>
<dbReference type="Gene3D" id="3.80.10.10">
    <property type="entry name" value="Ribonuclease Inhibitor"/>
    <property type="match status" value="2"/>
</dbReference>